<dbReference type="AlphaFoldDB" id="A0A3B5MI52"/>
<dbReference type="InterPro" id="IPR013783">
    <property type="entry name" value="Ig-like_fold"/>
</dbReference>
<sequence>MLIGDLTFTDVDSTSLRITWDSPEGFVTSYRVLYSSSEEGERELYPSPRGDAESAIIRGLQPGTEYTVKVIFVLHNVYRTELTSISVLSSSVLLICLSSILDYDS</sequence>
<name>A0A3B5MI52_9TELE</name>
<dbReference type="GO" id="GO:0007160">
    <property type="term" value="P:cell-matrix adhesion"/>
    <property type="evidence" value="ECO:0007669"/>
    <property type="project" value="TreeGrafter"/>
</dbReference>
<dbReference type="InterPro" id="IPR036116">
    <property type="entry name" value="FN3_sf"/>
</dbReference>
<keyword evidence="4" id="KW-1185">Reference proteome</keyword>
<protein>
    <recommendedName>
        <fullName evidence="2">Fibronectin type-III domain-containing protein</fullName>
    </recommendedName>
</protein>
<dbReference type="PANTHER" id="PTHR46708">
    <property type="entry name" value="TENASCIN"/>
    <property type="match status" value="1"/>
</dbReference>
<dbReference type="SMART" id="SM00060">
    <property type="entry name" value="FN3"/>
    <property type="match status" value="1"/>
</dbReference>
<evidence type="ECO:0000313" key="3">
    <source>
        <dbReference type="Ensembl" id="ENSXCOP00000019244.1"/>
    </source>
</evidence>
<dbReference type="PANTHER" id="PTHR46708:SF4">
    <property type="entry name" value="FIBRONECTIN"/>
    <property type="match status" value="1"/>
</dbReference>
<dbReference type="GO" id="GO:0005178">
    <property type="term" value="F:integrin binding"/>
    <property type="evidence" value="ECO:0007669"/>
    <property type="project" value="TreeGrafter"/>
</dbReference>
<evidence type="ECO:0000313" key="4">
    <source>
        <dbReference type="Proteomes" id="UP000261380"/>
    </source>
</evidence>
<dbReference type="GO" id="GO:0007044">
    <property type="term" value="P:cell-substrate junction assembly"/>
    <property type="evidence" value="ECO:0007669"/>
    <property type="project" value="TreeGrafter"/>
</dbReference>
<dbReference type="GO" id="GO:0007507">
    <property type="term" value="P:heart development"/>
    <property type="evidence" value="ECO:0007669"/>
    <property type="project" value="TreeGrafter"/>
</dbReference>
<dbReference type="SUPFAM" id="SSF49265">
    <property type="entry name" value="Fibronectin type III"/>
    <property type="match status" value="1"/>
</dbReference>
<dbReference type="Gene3D" id="2.60.40.10">
    <property type="entry name" value="Immunoglobulins"/>
    <property type="match status" value="1"/>
</dbReference>
<dbReference type="GO" id="GO:0043394">
    <property type="term" value="F:proteoglycan binding"/>
    <property type="evidence" value="ECO:0007669"/>
    <property type="project" value="TreeGrafter"/>
</dbReference>
<dbReference type="Ensembl" id="ENSXCOT00000019482.1">
    <property type="protein sequence ID" value="ENSXCOP00000019244.1"/>
    <property type="gene ID" value="ENSXCOG00000014470.1"/>
</dbReference>
<evidence type="ECO:0000256" key="1">
    <source>
        <dbReference type="ARBA" id="ARBA00022737"/>
    </source>
</evidence>
<dbReference type="GO" id="GO:0007399">
    <property type="term" value="P:nervous system development"/>
    <property type="evidence" value="ECO:0007669"/>
    <property type="project" value="TreeGrafter"/>
</dbReference>
<accession>A0A3B5MI52</accession>
<dbReference type="CDD" id="cd00063">
    <property type="entry name" value="FN3"/>
    <property type="match status" value="1"/>
</dbReference>
<dbReference type="PROSITE" id="PS50853">
    <property type="entry name" value="FN3"/>
    <property type="match status" value="1"/>
</dbReference>
<feature type="domain" description="Fibronectin type-III" evidence="2">
    <location>
        <begin position="2"/>
        <end position="92"/>
    </location>
</feature>
<proteinExistence type="predicted"/>
<dbReference type="GO" id="GO:0005201">
    <property type="term" value="F:extracellular matrix structural constituent"/>
    <property type="evidence" value="ECO:0007669"/>
    <property type="project" value="TreeGrafter"/>
</dbReference>
<evidence type="ECO:0000259" key="2">
    <source>
        <dbReference type="PROSITE" id="PS50853"/>
    </source>
</evidence>
<dbReference type="GeneTree" id="ENSGT00940000179596"/>
<reference evidence="3" key="2">
    <citation type="submission" date="2025-09" db="UniProtKB">
        <authorList>
            <consortium name="Ensembl"/>
        </authorList>
    </citation>
    <scope>IDENTIFICATION</scope>
</reference>
<dbReference type="InterPro" id="IPR003961">
    <property type="entry name" value="FN3_dom"/>
</dbReference>
<dbReference type="STRING" id="32473.ENSXCOP00000019244"/>
<keyword evidence="1" id="KW-0677">Repeat</keyword>
<reference evidence="3" key="1">
    <citation type="submission" date="2025-08" db="UniProtKB">
        <authorList>
            <consortium name="Ensembl"/>
        </authorList>
    </citation>
    <scope>IDENTIFICATION</scope>
</reference>
<dbReference type="Pfam" id="PF00041">
    <property type="entry name" value="fn3"/>
    <property type="match status" value="1"/>
</dbReference>
<dbReference type="Proteomes" id="UP000261380">
    <property type="component" value="Unplaced"/>
</dbReference>
<organism evidence="3 4">
    <name type="scientific">Xiphophorus couchianus</name>
    <name type="common">Monterrey platyfish</name>
    <dbReference type="NCBI Taxonomy" id="32473"/>
    <lineage>
        <taxon>Eukaryota</taxon>
        <taxon>Metazoa</taxon>
        <taxon>Chordata</taxon>
        <taxon>Craniata</taxon>
        <taxon>Vertebrata</taxon>
        <taxon>Euteleostomi</taxon>
        <taxon>Actinopterygii</taxon>
        <taxon>Neopterygii</taxon>
        <taxon>Teleostei</taxon>
        <taxon>Neoteleostei</taxon>
        <taxon>Acanthomorphata</taxon>
        <taxon>Ovalentaria</taxon>
        <taxon>Atherinomorphae</taxon>
        <taxon>Cyprinodontiformes</taxon>
        <taxon>Poeciliidae</taxon>
        <taxon>Poeciliinae</taxon>
        <taxon>Xiphophorus</taxon>
    </lineage>
</organism>
<dbReference type="InterPro" id="IPR050991">
    <property type="entry name" value="ECM_Regulatory_Proteins"/>
</dbReference>